<dbReference type="EMBL" id="CAJVQC010080982">
    <property type="protein sequence ID" value="CAG8818411.1"/>
    <property type="molecule type" value="Genomic_DNA"/>
</dbReference>
<evidence type="ECO:0000313" key="2">
    <source>
        <dbReference type="Proteomes" id="UP000789920"/>
    </source>
</evidence>
<dbReference type="Proteomes" id="UP000789920">
    <property type="component" value="Unassembled WGS sequence"/>
</dbReference>
<feature type="non-terminal residue" evidence="1">
    <location>
        <position position="129"/>
    </location>
</feature>
<organism evidence="1 2">
    <name type="scientific">Racocetra persica</name>
    <dbReference type="NCBI Taxonomy" id="160502"/>
    <lineage>
        <taxon>Eukaryota</taxon>
        <taxon>Fungi</taxon>
        <taxon>Fungi incertae sedis</taxon>
        <taxon>Mucoromycota</taxon>
        <taxon>Glomeromycotina</taxon>
        <taxon>Glomeromycetes</taxon>
        <taxon>Diversisporales</taxon>
        <taxon>Gigasporaceae</taxon>
        <taxon>Racocetra</taxon>
    </lineage>
</organism>
<comment type="caution">
    <text evidence="1">The sequence shown here is derived from an EMBL/GenBank/DDBJ whole genome shotgun (WGS) entry which is preliminary data.</text>
</comment>
<proteinExistence type="predicted"/>
<protein>
    <submittedName>
        <fullName evidence="1">19554_t:CDS:1</fullName>
    </submittedName>
</protein>
<gene>
    <name evidence="1" type="ORF">RPERSI_LOCUS24904</name>
</gene>
<accession>A0ACA9S0G2</accession>
<reference evidence="1" key="1">
    <citation type="submission" date="2021-06" db="EMBL/GenBank/DDBJ databases">
        <authorList>
            <person name="Kallberg Y."/>
            <person name="Tangrot J."/>
            <person name="Rosling A."/>
        </authorList>
    </citation>
    <scope>NUCLEOTIDE SEQUENCE</scope>
    <source>
        <strain evidence="1">MA461A</strain>
    </source>
</reference>
<name>A0ACA9S0G2_9GLOM</name>
<keyword evidence="2" id="KW-1185">Reference proteome</keyword>
<feature type="non-terminal residue" evidence="1">
    <location>
        <position position="1"/>
    </location>
</feature>
<sequence length="129" mass="14975">QPSNLNVSRSQTPVPSSLSPIVHVREKETTHLSIEDLANWLVNPEIKNNPKEDSKDLDKKMPWPVSFPNNEEHRKVWQKGIQTAKDMFKVDGAEYTFLIWFATIEEDKIYEAEMTKEHAKKILNTIDND</sequence>
<evidence type="ECO:0000313" key="1">
    <source>
        <dbReference type="EMBL" id="CAG8818411.1"/>
    </source>
</evidence>